<comment type="similarity">
    <text evidence="7">Belongs to the shikimate dehydrogenase family.</text>
</comment>
<feature type="binding site" evidence="7">
    <location>
        <begin position="19"/>
        <end position="21"/>
    </location>
    <ligand>
        <name>shikimate</name>
        <dbReference type="ChEBI" id="CHEBI:36208"/>
    </ligand>
</feature>
<evidence type="ECO:0000313" key="10">
    <source>
        <dbReference type="Proteomes" id="UP000032431"/>
    </source>
</evidence>
<comment type="pathway">
    <text evidence="1 7">Metabolic intermediate biosynthesis; chorismate biosynthesis; chorismate from D-erythrose 4-phosphate and phosphoenolpyruvate: step 4/7.</text>
</comment>
<dbReference type="InterPro" id="IPR046346">
    <property type="entry name" value="Aminoacid_DH-like_N_sf"/>
</dbReference>
<accession>A0A078KLQ9</accession>
<dbReference type="NCBIfam" id="TIGR00507">
    <property type="entry name" value="aroE"/>
    <property type="match status" value="1"/>
</dbReference>
<evidence type="ECO:0000256" key="5">
    <source>
        <dbReference type="ARBA" id="ARBA00023002"/>
    </source>
</evidence>
<dbReference type="Gene3D" id="3.40.50.10860">
    <property type="entry name" value="Leucine Dehydrogenase, chain A, domain 1"/>
    <property type="match status" value="1"/>
</dbReference>
<dbReference type="InterPro" id="IPR013708">
    <property type="entry name" value="Shikimate_DH-bd_N"/>
</dbReference>
<feature type="binding site" evidence="7">
    <location>
        <position position="218"/>
    </location>
    <ligand>
        <name>NADP(+)</name>
        <dbReference type="ChEBI" id="CHEBI:58349"/>
    </ligand>
</feature>
<feature type="binding site" evidence="7">
    <location>
        <position position="248"/>
    </location>
    <ligand>
        <name>shikimate</name>
        <dbReference type="ChEBI" id="CHEBI:36208"/>
    </ligand>
</feature>
<dbReference type="InterPro" id="IPR011342">
    <property type="entry name" value="Shikimate_DH"/>
</dbReference>
<evidence type="ECO:0000256" key="6">
    <source>
        <dbReference type="ARBA" id="ARBA00023141"/>
    </source>
</evidence>
<dbReference type="GO" id="GO:0004764">
    <property type="term" value="F:shikimate 3-dehydrogenase (NADP+) activity"/>
    <property type="evidence" value="ECO:0007669"/>
    <property type="project" value="UniProtKB-UniRule"/>
</dbReference>
<protein>
    <recommendedName>
        <fullName evidence="2 7">Shikimate dehydrogenase (NADP(+))</fullName>
        <shortName evidence="7">SDH</shortName>
        <ecNumber evidence="2 7">1.1.1.25</ecNumber>
    </recommendedName>
</protein>
<organism evidence="9 10">
    <name type="scientific">[Clostridium] cellulosi</name>
    <dbReference type="NCBI Taxonomy" id="29343"/>
    <lineage>
        <taxon>Bacteria</taxon>
        <taxon>Bacillati</taxon>
        <taxon>Bacillota</taxon>
        <taxon>Clostridia</taxon>
        <taxon>Eubacteriales</taxon>
        <taxon>Oscillospiraceae</taxon>
        <taxon>Oscillospiraceae incertae sedis</taxon>
    </lineage>
</organism>
<comment type="function">
    <text evidence="7">Involved in the biosynthesis of the chorismate, which leads to the biosynthesis of aromatic amino acids. Catalyzes the reversible NADPH linked reduction of 3-dehydroshikimate (DHSA) to yield shikimate (SA).</text>
</comment>
<dbReference type="PANTHER" id="PTHR21089">
    <property type="entry name" value="SHIKIMATE DEHYDROGENASE"/>
    <property type="match status" value="1"/>
</dbReference>
<comment type="subunit">
    <text evidence="7">Homodimer.</text>
</comment>
<dbReference type="PATRIC" id="fig|29343.3.peg.1656"/>
<reference evidence="10" key="1">
    <citation type="submission" date="2014-07" db="EMBL/GenBank/DDBJ databases">
        <authorList>
            <person name="Wibberg D."/>
        </authorList>
    </citation>
    <scope>NUCLEOTIDE SEQUENCE [LARGE SCALE GENOMIC DNA]</scope>
    <source>
        <strain evidence="10">DG5</strain>
    </source>
</reference>
<keyword evidence="6 7" id="KW-0057">Aromatic amino acid biosynthesis</keyword>
<sequence>MSENKRRQFRLIGHPLGQSISPQIHERLMKLSGVDGEYKLFEIEPAELEKLAGYLRTLSGFNVTIPYKRDIVPYLQSVSPRAQRCGAVNTVKCENGEMHGYNTDSIGFLRSLSDAGIELRGKVLLCGAGGVARMMACEALERGCSLVIATRRLEGALSAKRDLEKIFSGADIEARELGSIDSGFDLILNGTPAGMYPHEDDCPIDPAVAGKSAAVFDTIYNPVETVLVKAAKAAGARAAGGLSMLVWQAAAAQEIWNGTHFKAEDIKALTDDMKELLYSRYGGRR</sequence>
<dbReference type="Gene3D" id="3.40.50.720">
    <property type="entry name" value="NAD(P)-binding Rossmann-like Domain"/>
    <property type="match status" value="1"/>
</dbReference>
<keyword evidence="10" id="KW-1185">Reference proteome</keyword>
<evidence type="ECO:0000313" key="9">
    <source>
        <dbReference type="EMBL" id="CDZ24681.1"/>
    </source>
</evidence>
<dbReference type="OrthoDB" id="9792692at2"/>
<dbReference type="PANTHER" id="PTHR21089:SF1">
    <property type="entry name" value="BIFUNCTIONAL 3-DEHYDROQUINATE DEHYDRATASE_SHIKIMATE DEHYDROGENASE, CHLOROPLASTIC"/>
    <property type="match status" value="1"/>
</dbReference>
<dbReference type="GO" id="GO:0009073">
    <property type="term" value="P:aromatic amino acid family biosynthetic process"/>
    <property type="evidence" value="ECO:0007669"/>
    <property type="project" value="UniProtKB-KW"/>
</dbReference>
<feature type="binding site" evidence="7">
    <location>
        <position position="220"/>
    </location>
    <ligand>
        <name>shikimate</name>
        <dbReference type="ChEBI" id="CHEBI:36208"/>
    </ligand>
</feature>
<proteinExistence type="inferred from homology"/>
<evidence type="ECO:0000256" key="1">
    <source>
        <dbReference type="ARBA" id="ARBA00004871"/>
    </source>
</evidence>
<dbReference type="UniPathway" id="UPA00053">
    <property type="reaction ID" value="UER00087"/>
</dbReference>
<dbReference type="SUPFAM" id="SSF51735">
    <property type="entry name" value="NAD(P)-binding Rossmann-fold domains"/>
    <property type="match status" value="1"/>
</dbReference>
<keyword evidence="4 7" id="KW-0521">NADP</keyword>
<comment type="caution">
    <text evidence="7">Lacks conserved residue(s) required for the propagation of feature annotation.</text>
</comment>
<dbReference type="Pfam" id="PF08501">
    <property type="entry name" value="Shikimate_dh_N"/>
    <property type="match status" value="1"/>
</dbReference>
<dbReference type="InterPro" id="IPR022893">
    <property type="entry name" value="Shikimate_DH_fam"/>
</dbReference>
<dbReference type="STRING" id="29343.CCDG5_1571"/>
<keyword evidence="5 7" id="KW-0560">Oxidoreductase</keyword>
<feature type="domain" description="Shikimate dehydrogenase substrate binding N-terminal" evidence="8">
    <location>
        <begin position="11"/>
        <end position="91"/>
    </location>
</feature>
<comment type="catalytic activity">
    <reaction evidence="7">
        <text>shikimate + NADP(+) = 3-dehydroshikimate + NADPH + H(+)</text>
        <dbReference type="Rhea" id="RHEA:17737"/>
        <dbReference type="ChEBI" id="CHEBI:15378"/>
        <dbReference type="ChEBI" id="CHEBI:16630"/>
        <dbReference type="ChEBI" id="CHEBI:36208"/>
        <dbReference type="ChEBI" id="CHEBI:57783"/>
        <dbReference type="ChEBI" id="CHEBI:58349"/>
        <dbReference type="EC" id="1.1.1.25"/>
    </reaction>
</comment>
<keyword evidence="3 7" id="KW-0028">Amino-acid biosynthesis</keyword>
<dbReference type="InterPro" id="IPR036291">
    <property type="entry name" value="NAD(P)-bd_dom_sf"/>
</dbReference>
<dbReference type="EC" id="1.1.1.25" evidence="2 7"/>
<dbReference type="HAMAP" id="MF_00222">
    <property type="entry name" value="Shikimate_DH_AroE"/>
    <property type="match status" value="1"/>
</dbReference>
<name>A0A078KLQ9_9FIRM</name>
<feature type="binding site" evidence="7">
    <location>
        <begin position="127"/>
        <end position="131"/>
    </location>
    <ligand>
        <name>NADP(+)</name>
        <dbReference type="ChEBI" id="CHEBI:58349"/>
    </ligand>
</feature>
<evidence type="ECO:0000259" key="8">
    <source>
        <dbReference type="Pfam" id="PF08501"/>
    </source>
</evidence>
<gene>
    <name evidence="7" type="primary">aroE</name>
    <name evidence="9" type="ORF">CCDG5_1571</name>
</gene>
<dbReference type="SUPFAM" id="SSF53223">
    <property type="entry name" value="Aminoacid dehydrogenase-like, N-terminal domain"/>
    <property type="match status" value="1"/>
</dbReference>
<feature type="active site" description="Proton acceptor" evidence="7">
    <location>
        <position position="68"/>
    </location>
</feature>
<dbReference type="GO" id="GO:0005829">
    <property type="term" value="C:cytosol"/>
    <property type="evidence" value="ECO:0007669"/>
    <property type="project" value="TreeGrafter"/>
</dbReference>
<feature type="binding site" evidence="7">
    <location>
        <position position="89"/>
    </location>
    <ligand>
        <name>shikimate</name>
        <dbReference type="ChEBI" id="CHEBI:36208"/>
    </ligand>
</feature>
<feature type="binding site" evidence="7">
    <location>
        <position position="104"/>
    </location>
    <ligand>
        <name>shikimate</name>
        <dbReference type="ChEBI" id="CHEBI:36208"/>
    </ligand>
</feature>
<dbReference type="GO" id="GO:0009423">
    <property type="term" value="P:chorismate biosynthetic process"/>
    <property type="evidence" value="ECO:0007669"/>
    <property type="project" value="UniProtKB-UniRule"/>
</dbReference>
<evidence type="ECO:0000256" key="7">
    <source>
        <dbReference type="HAMAP-Rule" id="MF_00222"/>
    </source>
</evidence>
<evidence type="ECO:0000256" key="3">
    <source>
        <dbReference type="ARBA" id="ARBA00022605"/>
    </source>
</evidence>
<dbReference type="CDD" id="cd01065">
    <property type="entry name" value="NAD_bind_Shikimate_DH"/>
    <property type="match status" value="1"/>
</dbReference>
<dbReference type="KEGG" id="ccel:CCDG5_1571"/>
<feature type="binding site" evidence="7">
    <location>
        <position position="64"/>
    </location>
    <ligand>
        <name>shikimate</name>
        <dbReference type="ChEBI" id="CHEBI:36208"/>
    </ligand>
</feature>
<dbReference type="HOGENOM" id="CLU_044063_4_1_9"/>
<dbReference type="GO" id="GO:0050661">
    <property type="term" value="F:NADP binding"/>
    <property type="evidence" value="ECO:0007669"/>
    <property type="project" value="InterPro"/>
</dbReference>
<dbReference type="AlphaFoldDB" id="A0A078KLQ9"/>
<evidence type="ECO:0000256" key="2">
    <source>
        <dbReference type="ARBA" id="ARBA00012962"/>
    </source>
</evidence>
<dbReference type="Proteomes" id="UP000032431">
    <property type="component" value="Chromosome I"/>
</dbReference>
<evidence type="ECO:0000256" key="4">
    <source>
        <dbReference type="ARBA" id="ARBA00022857"/>
    </source>
</evidence>
<dbReference type="GO" id="GO:0019632">
    <property type="term" value="P:shikimate metabolic process"/>
    <property type="evidence" value="ECO:0007669"/>
    <property type="project" value="InterPro"/>
</dbReference>
<dbReference type="EMBL" id="LM995447">
    <property type="protein sequence ID" value="CDZ24681.1"/>
    <property type="molecule type" value="Genomic_DNA"/>
</dbReference>
<feature type="binding site" evidence="7">
    <location>
        <position position="241"/>
    </location>
    <ligand>
        <name>NADP(+)</name>
        <dbReference type="ChEBI" id="CHEBI:58349"/>
    </ligand>
</feature>
<dbReference type="GO" id="GO:0008652">
    <property type="term" value="P:amino acid biosynthetic process"/>
    <property type="evidence" value="ECO:0007669"/>
    <property type="project" value="UniProtKB-KW"/>
</dbReference>